<accession>A0A6I6CZI7</accession>
<dbReference type="PANTHER" id="PTHR42844">
    <property type="entry name" value="DIHYDRONEOPTERIN ALDOLASE 1-RELATED"/>
    <property type="match status" value="1"/>
</dbReference>
<dbReference type="GO" id="GO:0004150">
    <property type="term" value="F:dihydroneopterin aldolase activity"/>
    <property type="evidence" value="ECO:0007669"/>
    <property type="project" value="UniProtKB-UniRule"/>
</dbReference>
<keyword evidence="10" id="KW-1185">Reference proteome</keyword>
<dbReference type="KEGG" id="ghl:GM160_03695"/>
<dbReference type="NCBIfam" id="TIGR00525">
    <property type="entry name" value="folB"/>
    <property type="match status" value="1"/>
</dbReference>
<dbReference type="GO" id="GO:0046654">
    <property type="term" value="P:tetrahydrofolate biosynthetic process"/>
    <property type="evidence" value="ECO:0007669"/>
    <property type="project" value="UniProtKB-UniRule"/>
</dbReference>
<comment type="pathway">
    <text evidence="2 6">Cofactor biosynthesis; tetrahydrofolate biosynthesis; 2-amino-4-hydroxy-6-hydroxymethyl-7,8-dihydropteridine diphosphate from 7,8-dihydroneopterin triphosphate: step 3/4.</text>
</comment>
<evidence type="ECO:0000256" key="4">
    <source>
        <dbReference type="ARBA" id="ARBA00022909"/>
    </source>
</evidence>
<feature type="compositionally biased region" description="Basic residues" evidence="7">
    <location>
        <begin position="38"/>
        <end position="51"/>
    </location>
</feature>
<dbReference type="AlphaFoldDB" id="A0A6I6CZI7"/>
<protein>
    <recommendedName>
        <fullName evidence="6">7,8-dihydroneopterin aldolase</fullName>
        <ecNumber evidence="6">4.1.2.25</ecNumber>
    </recommendedName>
</protein>
<gene>
    <name evidence="9" type="primary">folB</name>
    <name evidence="9" type="ORF">GM160_03695</name>
</gene>
<dbReference type="InterPro" id="IPR043133">
    <property type="entry name" value="GTP-CH-I_C/QueF"/>
</dbReference>
<dbReference type="GO" id="GO:0046656">
    <property type="term" value="P:folic acid biosynthetic process"/>
    <property type="evidence" value="ECO:0007669"/>
    <property type="project" value="UniProtKB-UniRule"/>
</dbReference>
<keyword evidence="4 6" id="KW-0289">Folate biosynthesis</keyword>
<organism evidence="9 10">
    <name type="scientific">Guyparkeria halophila</name>
    <dbReference type="NCBI Taxonomy" id="47960"/>
    <lineage>
        <taxon>Bacteria</taxon>
        <taxon>Pseudomonadati</taxon>
        <taxon>Pseudomonadota</taxon>
        <taxon>Gammaproteobacteria</taxon>
        <taxon>Chromatiales</taxon>
        <taxon>Thioalkalibacteraceae</taxon>
        <taxon>Guyparkeria</taxon>
    </lineage>
</organism>
<dbReference type="Proteomes" id="UP000427716">
    <property type="component" value="Chromosome"/>
</dbReference>
<evidence type="ECO:0000313" key="10">
    <source>
        <dbReference type="Proteomes" id="UP000427716"/>
    </source>
</evidence>
<dbReference type="UniPathway" id="UPA00077">
    <property type="reaction ID" value="UER00154"/>
</dbReference>
<feature type="domain" description="Dihydroneopterin aldolase/epimerase" evidence="8">
    <location>
        <begin position="77"/>
        <end position="188"/>
    </location>
</feature>
<dbReference type="InterPro" id="IPR006156">
    <property type="entry name" value="Dihydroneopterin_aldolase"/>
</dbReference>
<feature type="region of interest" description="Disordered" evidence="7">
    <location>
        <begin position="1"/>
        <end position="67"/>
    </location>
</feature>
<dbReference type="NCBIfam" id="TIGR00526">
    <property type="entry name" value="folB_dom"/>
    <property type="match status" value="1"/>
</dbReference>
<evidence type="ECO:0000256" key="5">
    <source>
        <dbReference type="ARBA" id="ARBA00023239"/>
    </source>
</evidence>
<evidence type="ECO:0000256" key="1">
    <source>
        <dbReference type="ARBA" id="ARBA00001353"/>
    </source>
</evidence>
<dbReference type="CDD" id="cd00534">
    <property type="entry name" value="DHNA_DHNTPE"/>
    <property type="match status" value="1"/>
</dbReference>
<reference evidence="9 10" key="1">
    <citation type="submission" date="2019-11" db="EMBL/GenBank/DDBJ databases">
        <authorList>
            <person name="Zhang J."/>
            <person name="Sun C."/>
        </authorList>
    </citation>
    <scope>NUCLEOTIDE SEQUENCE [LARGE SCALE GENOMIC DNA]</scope>
    <source>
        <strain evidence="10">sp2</strain>
    </source>
</reference>
<evidence type="ECO:0000256" key="7">
    <source>
        <dbReference type="SAM" id="MobiDB-lite"/>
    </source>
</evidence>
<dbReference type="EMBL" id="CP046415">
    <property type="protein sequence ID" value="QGT78068.1"/>
    <property type="molecule type" value="Genomic_DNA"/>
</dbReference>
<name>A0A6I6CZI7_9GAMM</name>
<dbReference type="SUPFAM" id="SSF55620">
    <property type="entry name" value="Tetrahydrobiopterin biosynthesis enzymes-like"/>
    <property type="match status" value="1"/>
</dbReference>
<sequence>MSCRATSSRRRRKASSSTSRSSDPRRAALQKGVDPGYHWRRPARARVPHPHPRADAVTDADQPLAPPLPTTLPTDRILVQGLEFETIIGILPAERETPQPVRIDLVLEVESFRQAVLSEHIDQTVDYAAVSRRVTEIAREGRFQLVETLAERCCEVLLTEFPIRRVTMRAIKPHALAEAAGVGVEITREMTPEAAAGEGA</sequence>
<proteinExistence type="inferred from homology"/>
<dbReference type="GO" id="GO:0005737">
    <property type="term" value="C:cytoplasm"/>
    <property type="evidence" value="ECO:0007669"/>
    <property type="project" value="TreeGrafter"/>
</dbReference>
<evidence type="ECO:0000259" key="8">
    <source>
        <dbReference type="SMART" id="SM00905"/>
    </source>
</evidence>
<keyword evidence="5 6" id="KW-0456">Lyase</keyword>
<dbReference type="PANTHER" id="PTHR42844:SF1">
    <property type="entry name" value="DIHYDRONEOPTERIN ALDOLASE 1-RELATED"/>
    <property type="match status" value="1"/>
</dbReference>
<dbReference type="Pfam" id="PF02152">
    <property type="entry name" value="FolB"/>
    <property type="match status" value="1"/>
</dbReference>
<evidence type="ECO:0000256" key="2">
    <source>
        <dbReference type="ARBA" id="ARBA00005013"/>
    </source>
</evidence>
<dbReference type="EC" id="4.1.2.25" evidence="6"/>
<comment type="function">
    <text evidence="6">Catalyzes the conversion of 7,8-dihydroneopterin to 6-hydroxymethyl-7,8-dihydropterin.</text>
</comment>
<dbReference type="SMART" id="SM00905">
    <property type="entry name" value="FolB"/>
    <property type="match status" value="1"/>
</dbReference>
<evidence type="ECO:0000256" key="6">
    <source>
        <dbReference type="RuleBase" id="RU362079"/>
    </source>
</evidence>
<evidence type="ECO:0000256" key="3">
    <source>
        <dbReference type="ARBA" id="ARBA00005708"/>
    </source>
</evidence>
<comment type="catalytic activity">
    <reaction evidence="1 6">
        <text>7,8-dihydroneopterin = 6-hydroxymethyl-7,8-dihydropterin + glycolaldehyde</text>
        <dbReference type="Rhea" id="RHEA:10540"/>
        <dbReference type="ChEBI" id="CHEBI:17001"/>
        <dbReference type="ChEBI" id="CHEBI:17071"/>
        <dbReference type="ChEBI" id="CHEBI:44841"/>
        <dbReference type="EC" id="4.1.2.25"/>
    </reaction>
</comment>
<dbReference type="InterPro" id="IPR006157">
    <property type="entry name" value="FolB_dom"/>
</dbReference>
<comment type="similarity">
    <text evidence="3 6">Belongs to the DHNA family.</text>
</comment>
<evidence type="ECO:0000313" key="9">
    <source>
        <dbReference type="EMBL" id="QGT78068.1"/>
    </source>
</evidence>
<dbReference type="Gene3D" id="3.30.1130.10">
    <property type="match status" value="1"/>
</dbReference>